<evidence type="ECO:0000259" key="7">
    <source>
        <dbReference type="Pfam" id="PF12698"/>
    </source>
</evidence>
<name>M5Q130_DESAF</name>
<dbReference type="Pfam" id="PF12698">
    <property type="entry name" value="ABC2_membrane_3"/>
    <property type="match status" value="1"/>
</dbReference>
<proteinExistence type="predicted"/>
<feature type="transmembrane region" description="Helical" evidence="6">
    <location>
        <begin position="20"/>
        <end position="39"/>
    </location>
</feature>
<organism evidence="8 9">
    <name type="scientific">Desulfocurvibacter africanus PCS</name>
    <dbReference type="NCBI Taxonomy" id="1262666"/>
    <lineage>
        <taxon>Bacteria</taxon>
        <taxon>Pseudomonadati</taxon>
        <taxon>Thermodesulfobacteriota</taxon>
        <taxon>Desulfovibrionia</taxon>
        <taxon>Desulfovibrionales</taxon>
        <taxon>Desulfovibrionaceae</taxon>
        <taxon>Desulfocurvibacter</taxon>
    </lineage>
</organism>
<feature type="transmembrane region" description="Helical" evidence="6">
    <location>
        <begin position="346"/>
        <end position="368"/>
    </location>
</feature>
<keyword evidence="5 6" id="KW-0472">Membrane</keyword>
<feature type="transmembrane region" description="Helical" evidence="6">
    <location>
        <begin position="406"/>
        <end position="424"/>
    </location>
</feature>
<dbReference type="GO" id="GO:0140359">
    <property type="term" value="F:ABC-type transporter activity"/>
    <property type="evidence" value="ECO:0007669"/>
    <property type="project" value="InterPro"/>
</dbReference>
<dbReference type="OrthoDB" id="266913at2"/>
<dbReference type="EMBL" id="AOSV01000031">
    <property type="protein sequence ID" value="EMG36193.1"/>
    <property type="molecule type" value="Genomic_DNA"/>
</dbReference>
<reference evidence="8 9" key="1">
    <citation type="journal article" date="2013" name="Genome Announc.">
        <title>Draft Genome Sequence for Desulfovibrio africanus Strain PCS.</title>
        <authorList>
            <person name="Brown S.D."/>
            <person name="Utturkar S.M."/>
            <person name="Arkin A.P."/>
            <person name="Deutschbauer A.M."/>
            <person name="Elias D.A."/>
            <person name="Hazen T.C."/>
            <person name="Chakraborty R."/>
        </authorList>
    </citation>
    <scope>NUCLEOTIDE SEQUENCE [LARGE SCALE GENOMIC DNA]</scope>
    <source>
        <strain evidence="8 9">PCS</strain>
    </source>
</reference>
<comment type="subcellular location">
    <subcellularLocation>
        <location evidence="1">Cell membrane</location>
        <topology evidence="1">Multi-pass membrane protein</topology>
    </subcellularLocation>
</comment>
<dbReference type="InterPro" id="IPR051449">
    <property type="entry name" value="ABC-2_transporter_component"/>
</dbReference>
<feature type="transmembrane region" description="Helical" evidence="6">
    <location>
        <begin position="315"/>
        <end position="339"/>
    </location>
</feature>
<keyword evidence="3 6" id="KW-0812">Transmembrane</keyword>
<accession>M5Q130</accession>
<evidence type="ECO:0000256" key="1">
    <source>
        <dbReference type="ARBA" id="ARBA00004651"/>
    </source>
</evidence>
<sequence length="429" mass="45306">MRALVATFFKELRELSRDKAGLAVLFLMPAALVLVVSLVQDNILRTTGGLGWGQGRLELLFVDEDGGRLGRSLEQGLERHGSASLLRELDGRPLDRESARQAVAQGRYQFAVVVPQGISENITKRAGEAARADLAGKARPDGGQPGLVLLYDPAVQGALHQAVRSAMEQALMAVELTALSEAYRQIVNRLLNQPATSEPPQNDTPDRLLALEQEPAGMSGLTRLPTSTQQNVPAWSLFGMFFIVVPLSGALIRERQSRTMLRLMVSPAPLAAILAGKVLAFALVCLLQFALMLAMGAAVLPLLGVDRLTLAGSPIAAAALALCAALAASGFGILVGALARTRDQGALFGAVSVVIAAALGGVMVPVYVMSETMRAVSRASPLAWGLDGFLEIFVRGGSLVSVSSHMLLLLGFFLATATAAWLALSRERA</sequence>
<protein>
    <submittedName>
        <fullName evidence="8">ABC-type multidrug transport system, permease component</fullName>
    </submittedName>
</protein>
<evidence type="ECO:0000256" key="6">
    <source>
        <dbReference type="SAM" id="Phobius"/>
    </source>
</evidence>
<dbReference type="InterPro" id="IPR013525">
    <property type="entry name" value="ABC2_TM"/>
</dbReference>
<keyword evidence="2" id="KW-1003">Cell membrane</keyword>
<keyword evidence="4 6" id="KW-1133">Transmembrane helix</keyword>
<evidence type="ECO:0000313" key="9">
    <source>
        <dbReference type="Proteomes" id="UP000011922"/>
    </source>
</evidence>
<evidence type="ECO:0000256" key="4">
    <source>
        <dbReference type="ARBA" id="ARBA00022989"/>
    </source>
</evidence>
<dbReference type="Proteomes" id="UP000011922">
    <property type="component" value="Unassembled WGS sequence"/>
</dbReference>
<evidence type="ECO:0000256" key="5">
    <source>
        <dbReference type="ARBA" id="ARBA00023136"/>
    </source>
</evidence>
<dbReference type="PANTHER" id="PTHR30294">
    <property type="entry name" value="MEMBRANE COMPONENT OF ABC TRANSPORTER YHHJ-RELATED"/>
    <property type="match status" value="1"/>
</dbReference>
<evidence type="ECO:0000313" key="8">
    <source>
        <dbReference type="EMBL" id="EMG36193.1"/>
    </source>
</evidence>
<feature type="domain" description="ABC-2 type transporter transmembrane" evidence="7">
    <location>
        <begin position="20"/>
        <end position="422"/>
    </location>
</feature>
<dbReference type="GO" id="GO:0005886">
    <property type="term" value="C:plasma membrane"/>
    <property type="evidence" value="ECO:0007669"/>
    <property type="project" value="UniProtKB-SubCell"/>
</dbReference>
<feature type="transmembrane region" description="Helical" evidence="6">
    <location>
        <begin position="232"/>
        <end position="252"/>
    </location>
</feature>
<dbReference type="AlphaFoldDB" id="M5Q130"/>
<dbReference type="PATRIC" id="fig|1262666.3.peg.3077"/>
<dbReference type="PANTHER" id="PTHR30294:SF38">
    <property type="entry name" value="TRANSPORT PERMEASE PROTEIN"/>
    <property type="match status" value="1"/>
</dbReference>
<evidence type="ECO:0000256" key="2">
    <source>
        <dbReference type="ARBA" id="ARBA00022475"/>
    </source>
</evidence>
<dbReference type="RefSeq" id="WP_005988652.1">
    <property type="nucleotide sequence ID" value="NZ_AOSV01000031.1"/>
</dbReference>
<gene>
    <name evidence="8" type="ORF">PCS_03037</name>
</gene>
<dbReference type="Gene3D" id="3.40.1710.10">
    <property type="entry name" value="abc type-2 transporter like domain"/>
    <property type="match status" value="1"/>
</dbReference>
<feature type="transmembrane region" description="Helical" evidence="6">
    <location>
        <begin position="273"/>
        <end position="303"/>
    </location>
</feature>
<comment type="caution">
    <text evidence="8">The sequence shown here is derived from an EMBL/GenBank/DDBJ whole genome shotgun (WGS) entry which is preliminary data.</text>
</comment>
<evidence type="ECO:0000256" key="3">
    <source>
        <dbReference type="ARBA" id="ARBA00022692"/>
    </source>
</evidence>